<dbReference type="GO" id="GO:0008688">
    <property type="term" value="F:3-(3-hydroxyphenyl)propionate hydroxylase activity"/>
    <property type="evidence" value="ECO:0007669"/>
    <property type="project" value="TreeGrafter"/>
</dbReference>
<dbReference type="GO" id="GO:0019622">
    <property type="term" value="P:3-(3-hydroxy)phenylpropionate catabolic process"/>
    <property type="evidence" value="ECO:0007669"/>
    <property type="project" value="TreeGrafter"/>
</dbReference>
<feature type="domain" description="FAD-binding" evidence="2">
    <location>
        <begin position="7"/>
        <end position="342"/>
    </location>
</feature>
<dbReference type="InterPro" id="IPR002938">
    <property type="entry name" value="FAD-bd"/>
</dbReference>
<accession>A0A6L3VX42</accession>
<dbReference type="AlphaFoldDB" id="A0A6L3VX42"/>
<dbReference type="SUPFAM" id="SSF51905">
    <property type="entry name" value="FAD/NAD(P)-binding domain"/>
    <property type="match status" value="1"/>
</dbReference>
<dbReference type="PANTHER" id="PTHR43476">
    <property type="entry name" value="3-(3-HYDROXY-PHENYL)PROPIONATE/3-HYDROXYCINNAMIC ACID HYDROXYLASE"/>
    <property type="match status" value="1"/>
</dbReference>
<dbReference type="OrthoDB" id="8670884at2"/>
<evidence type="ECO:0000256" key="1">
    <source>
        <dbReference type="ARBA" id="ARBA00023002"/>
    </source>
</evidence>
<evidence type="ECO:0000313" key="4">
    <source>
        <dbReference type="Proteomes" id="UP000483004"/>
    </source>
</evidence>
<dbReference type="EMBL" id="WBMR01000037">
    <property type="protein sequence ID" value="KAB2381551.1"/>
    <property type="molecule type" value="Genomic_DNA"/>
</dbReference>
<reference evidence="3 4" key="1">
    <citation type="submission" date="2019-09" db="EMBL/GenBank/DDBJ databases">
        <title>Actinomadura physcomitrii sp. nov., a novel actinomycete isolated from moss [Physcomitrium sphaericum (Ludw) Fuernr].</title>
        <authorList>
            <person name="Liu C."/>
            <person name="Zhuang X."/>
        </authorList>
    </citation>
    <scope>NUCLEOTIDE SEQUENCE [LARGE SCALE GENOMIC DNA]</scope>
    <source>
        <strain evidence="3 4">CYP1-1B</strain>
    </source>
</reference>
<dbReference type="Gene3D" id="3.50.50.60">
    <property type="entry name" value="FAD/NAD(P)-binding domain"/>
    <property type="match status" value="1"/>
</dbReference>
<evidence type="ECO:0000313" key="3">
    <source>
        <dbReference type="EMBL" id="KAB2381551.1"/>
    </source>
</evidence>
<protein>
    <submittedName>
        <fullName evidence="3">Bifunctional 3-(3-hydroxy-phenyl)propionate/3-hydroxycinnamic acid hydroxylase</fullName>
    </submittedName>
</protein>
<dbReference type="Gene3D" id="3.30.70.2450">
    <property type="match status" value="1"/>
</dbReference>
<dbReference type="NCBIfam" id="NF004829">
    <property type="entry name" value="PRK06183.1-3"/>
    <property type="match status" value="1"/>
</dbReference>
<gene>
    <name evidence="3" type="ORF">F9B16_15650</name>
</gene>
<dbReference type="PANTHER" id="PTHR43476:SF3">
    <property type="entry name" value="FAD-BINDING MONOOXYGENASE"/>
    <property type="match status" value="1"/>
</dbReference>
<keyword evidence="4" id="KW-1185">Reference proteome</keyword>
<name>A0A6L3VX42_9ACTN</name>
<dbReference type="GO" id="GO:0071949">
    <property type="term" value="F:FAD binding"/>
    <property type="evidence" value="ECO:0007669"/>
    <property type="project" value="InterPro"/>
</dbReference>
<dbReference type="Proteomes" id="UP000483004">
    <property type="component" value="Unassembled WGS sequence"/>
</dbReference>
<sequence length="532" mass="56390">MSGAGSDVLVVGYGPVGQVTATLLAARGHRVTVVERRPEPYPMPRAVSFDGESARILAAAGIGEALRTVAEPSRDYVWTNGAGTTLFEVDVAERGWSGWPDSLSMYQPGIEAALAARGAAQPTLRVLRGHRVTGLRDEGDRVAVTVDGPEGGVLTARYVVGCDGANGTVRDALDAAATDLRFFDDWLTCDVRLHEPRRFVPNNLQVCDPARPRTAVSAGPGHRRWEFMRLPGEPPDEFGRAENVWRLLALFGIDEGSATLERHAVYTFQARYVDRWRAGRILIAGDAAHLMPPFAGQGMCSGFRDAANLAWKLDLVLTGRAGEALLDTYTDERREHVRHAVTMSVDLGRVICQTDPAAARDRDAVMIGVRERGLAAPPPSAVHPLTRGLIARDAAGGPRGAAGGLTPQGRVRIGGREGLLDEVAGAPGFLLLTTEPPGELLDPARAAALARLGTRFVRLDAAADLDGVHLPYLERAGAVAALVRPDFYLFGTAADRNAANALVEELFAGLGASTDLGASADLDAGGAVSRSS</sequence>
<dbReference type="RefSeq" id="WP_151540798.1">
    <property type="nucleotide sequence ID" value="NZ_WBMR01000037.1"/>
</dbReference>
<keyword evidence="1" id="KW-0560">Oxidoreductase</keyword>
<dbReference type="InterPro" id="IPR050631">
    <property type="entry name" value="PheA/TfdB_FAD_monoxygenase"/>
</dbReference>
<evidence type="ECO:0000259" key="2">
    <source>
        <dbReference type="Pfam" id="PF01494"/>
    </source>
</evidence>
<comment type="caution">
    <text evidence="3">The sequence shown here is derived from an EMBL/GenBank/DDBJ whole genome shotgun (WGS) entry which is preliminary data.</text>
</comment>
<dbReference type="Pfam" id="PF01494">
    <property type="entry name" value="FAD_binding_3"/>
    <property type="match status" value="1"/>
</dbReference>
<dbReference type="InterPro" id="IPR036188">
    <property type="entry name" value="FAD/NAD-bd_sf"/>
</dbReference>
<dbReference type="PRINTS" id="PR00420">
    <property type="entry name" value="RNGMNOXGNASE"/>
</dbReference>
<proteinExistence type="predicted"/>
<organism evidence="3 4">
    <name type="scientific">Actinomadura montaniterrae</name>
    <dbReference type="NCBI Taxonomy" id="1803903"/>
    <lineage>
        <taxon>Bacteria</taxon>
        <taxon>Bacillati</taxon>
        <taxon>Actinomycetota</taxon>
        <taxon>Actinomycetes</taxon>
        <taxon>Streptosporangiales</taxon>
        <taxon>Thermomonosporaceae</taxon>
        <taxon>Actinomadura</taxon>
    </lineage>
</organism>